<name>A0A915YTY4_9GLOM</name>
<evidence type="ECO:0000313" key="1">
    <source>
        <dbReference type="EMBL" id="CAB5340199.1"/>
    </source>
</evidence>
<dbReference type="VEuPathDB" id="FungiDB:RhiirFUN_024790"/>
<reference evidence="1" key="1">
    <citation type="submission" date="2020-05" db="EMBL/GenBank/DDBJ databases">
        <authorList>
            <person name="Rincon C."/>
            <person name="Sanders R I."/>
            <person name="Robbins C."/>
            <person name="Chaturvedi A."/>
        </authorList>
    </citation>
    <scope>NUCLEOTIDE SEQUENCE</scope>
    <source>
        <strain evidence="1">CHB12</strain>
    </source>
</reference>
<proteinExistence type="predicted"/>
<dbReference type="EMBL" id="CAGKOT010000005">
    <property type="protein sequence ID" value="CAB5340199.1"/>
    <property type="molecule type" value="Genomic_DNA"/>
</dbReference>
<evidence type="ECO:0000313" key="2">
    <source>
        <dbReference type="Proteomes" id="UP000684084"/>
    </source>
</evidence>
<gene>
    <name evidence="1" type="ORF">CHRIB12_LOCUS3585</name>
</gene>
<sequence length="70" mass="8165">METVYDSVDITQIFLDLQYIAPLESEAPSLKRHCSFLASLLSYLQNQISTIHPLKKLILFWNHNLCHISY</sequence>
<dbReference type="AlphaFoldDB" id="A0A915YTY4"/>
<dbReference type="Proteomes" id="UP000684084">
    <property type="component" value="Unassembled WGS sequence"/>
</dbReference>
<comment type="caution">
    <text evidence="1">The sequence shown here is derived from an EMBL/GenBank/DDBJ whole genome shotgun (WGS) entry which is preliminary data.</text>
</comment>
<dbReference type="OrthoDB" id="10272499at2759"/>
<accession>A0A915YTY4</accession>
<protein>
    <submittedName>
        <fullName evidence="1">Uncharacterized protein</fullName>
    </submittedName>
</protein>
<organism evidence="1 2">
    <name type="scientific">Rhizophagus irregularis</name>
    <dbReference type="NCBI Taxonomy" id="588596"/>
    <lineage>
        <taxon>Eukaryota</taxon>
        <taxon>Fungi</taxon>
        <taxon>Fungi incertae sedis</taxon>
        <taxon>Mucoromycota</taxon>
        <taxon>Glomeromycotina</taxon>
        <taxon>Glomeromycetes</taxon>
        <taxon>Glomerales</taxon>
        <taxon>Glomeraceae</taxon>
        <taxon>Rhizophagus</taxon>
    </lineage>
</organism>